<dbReference type="InParanoid" id="A0A1X2HTA5"/>
<dbReference type="AlphaFoldDB" id="A0A1X2HTA5"/>
<evidence type="ECO:0000313" key="2">
    <source>
        <dbReference type="Proteomes" id="UP000242180"/>
    </source>
</evidence>
<name>A0A1X2HTA5_SYNRA</name>
<accession>A0A1X2HTA5</accession>
<dbReference type="EMBL" id="MCGN01000001">
    <property type="protein sequence ID" value="ORZ02724.1"/>
    <property type="molecule type" value="Genomic_DNA"/>
</dbReference>
<proteinExistence type="predicted"/>
<sequence>MHIITEGPQDAVVSIMKLCLCGLEMHLSQITRAVCDHRPPHSQPLLMSYPPVLVPVLTHLAHILSYTTSLPMLPSQAPVHRVLGDLYQLLDSQEAHIALLCNGSHIEMSTVLAGILATVSQLIGDALPTQTAGTFDLAQLEELLPVVIASTTDEKLGQALTTWFDRLRCLVRPPAYDTALLHPAAVLQDDEPLPAYDPREAPVLHEKYEHVMITAPQPRRPLSKLQAAAMKLKYKLLRRTACEDDGLADMVAVLKSRRLTDQDFCGRRQQITCLKKRLFTPRRRGAASDGQDVSDLYSTLTVHLSRTQLPDQRAVLEQH</sequence>
<protein>
    <submittedName>
        <fullName evidence="1">Uncharacterized protein</fullName>
    </submittedName>
</protein>
<keyword evidence="2" id="KW-1185">Reference proteome</keyword>
<gene>
    <name evidence="1" type="ORF">BCR43DRAFT_534207</name>
</gene>
<dbReference type="Proteomes" id="UP000242180">
    <property type="component" value="Unassembled WGS sequence"/>
</dbReference>
<comment type="caution">
    <text evidence="1">The sequence shown here is derived from an EMBL/GenBank/DDBJ whole genome shotgun (WGS) entry which is preliminary data.</text>
</comment>
<organism evidence="1 2">
    <name type="scientific">Syncephalastrum racemosum</name>
    <name type="common">Filamentous fungus</name>
    <dbReference type="NCBI Taxonomy" id="13706"/>
    <lineage>
        <taxon>Eukaryota</taxon>
        <taxon>Fungi</taxon>
        <taxon>Fungi incertae sedis</taxon>
        <taxon>Mucoromycota</taxon>
        <taxon>Mucoromycotina</taxon>
        <taxon>Mucoromycetes</taxon>
        <taxon>Mucorales</taxon>
        <taxon>Syncephalastraceae</taxon>
        <taxon>Syncephalastrum</taxon>
    </lineage>
</organism>
<reference evidence="1 2" key="1">
    <citation type="submission" date="2016-07" db="EMBL/GenBank/DDBJ databases">
        <title>Pervasive Adenine N6-methylation of Active Genes in Fungi.</title>
        <authorList>
            <consortium name="DOE Joint Genome Institute"/>
            <person name="Mondo S.J."/>
            <person name="Dannebaum R.O."/>
            <person name="Kuo R.C."/>
            <person name="Labutti K."/>
            <person name="Haridas S."/>
            <person name="Kuo A."/>
            <person name="Salamov A."/>
            <person name="Ahrendt S.R."/>
            <person name="Lipzen A."/>
            <person name="Sullivan W."/>
            <person name="Andreopoulos W.B."/>
            <person name="Clum A."/>
            <person name="Lindquist E."/>
            <person name="Daum C."/>
            <person name="Ramamoorthy G.K."/>
            <person name="Gryganskyi A."/>
            <person name="Culley D."/>
            <person name="Magnuson J.K."/>
            <person name="James T.Y."/>
            <person name="O'Malley M.A."/>
            <person name="Stajich J.E."/>
            <person name="Spatafora J.W."/>
            <person name="Visel A."/>
            <person name="Grigoriev I.V."/>
        </authorList>
    </citation>
    <scope>NUCLEOTIDE SEQUENCE [LARGE SCALE GENOMIC DNA]</scope>
    <source>
        <strain evidence="1 2">NRRL 2496</strain>
    </source>
</reference>
<evidence type="ECO:0000313" key="1">
    <source>
        <dbReference type="EMBL" id="ORZ02724.1"/>
    </source>
</evidence>